<dbReference type="Proteomes" id="UP000295511">
    <property type="component" value="Unassembled WGS sequence"/>
</dbReference>
<keyword evidence="4" id="KW-0378">Hydrolase</keyword>
<dbReference type="PANTHER" id="PTHR42796:SF4">
    <property type="entry name" value="FUMARYLACETOACETATE HYDROLASE DOMAIN-CONTAINING PROTEIN 2A"/>
    <property type="match status" value="1"/>
</dbReference>
<organism evidence="4 5">
    <name type="scientific">Arthrobacter terricola</name>
    <dbReference type="NCBI Taxonomy" id="2547396"/>
    <lineage>
        <taxon>Bacteria</taxon>
        <taxon>Bacillati</taxon>
        <taxon>Actinomycetota</taxon>
        <taxon>Actinomycetes</taxon>
        <taxon>Micrococcales</taxon>
        <taxon>Micrococcaceae</taxon>
        <taxon>Arthrobacter</taxon>
    </lineage>
</organism>
<dbReference type="Gene3D" id="3.90.850.10">
    <property type="entry name" value="Fumarylacetoacetase-like, C-terminal domain"/>
    <property type="match status" value="1"/>
</dbReference>
<sequence length="304" mass="32828">MKFVTFAHIDSGPRLGVLAPGDAVLDLSGISGENPVFSSMLQLIDGGEPALKQAKLWADQATSGEDSAARHLIQSSTARFLAPIPRPRKNVYCVGLNYLSHVEQNATALGQEIEIPEVPLFFSKPVTAVIGPDEPILLDPRLTSQLDYEIELALVIGRRGKWISPEDAMDHVFGYTIANDVSARDLQFRTSQFLYGKGQDSYCPVGPLIATKDEIEDLNQVTLELLVNGELRQRESAGNMLFWPAEVISWLSQGITLEPGDVITLGTPGGCGYQLTPPAFLQAGDTVECRATGLGSLINPVIAV</sequence>
<dbReference type="AlphaFoldDB" id="A0A4R5KG07"/>
<evidence type="ECO:0000313" key="4">
    <source>
        <dbReference type="EMBL" id="TDF93635.1"/>
    </source>
</evidence>
<keyword evidence="5" id="KW-1185">Reference proteome</keyword>
<protein>
    <submittedName>
        <fullName evidence="4">FAA hydrolase family protein</fullName>
    </submittedName>
</protein>
<dbReference type="GO" id="GO:0046872">
    <property type="term" value="F:metal ion binding"/>
    <property type="evidence" value="ECO:0007669"/>
    <property type="project" value="UniProtKB-KW"/>
</dbReference>
<evidence type="ECO:0000256" key="2">
    <source>
        <dbReference type="ARBA" id="ARBA00022723"/>
    </source>
</evidence>
<dbReference type="GO" id="GO:0016853">
    <property type="term" value="F:isomerase activity"/>
    <property type="evidence" value="ECO:0007669"/>
    <property type="project" value="UniProtKB-ARBA"/>
</dbReference>
<gene>
    <name evidence="4" type="ORF">E1809_15490</name>
</gene>
<dbReference type="PANTHER" id="PTHR42796">
    <property type="entry name" value="FUMARYLACETOACETATE HYDROLASE DOMAIN-CONTAINING PROTEIN 2A-RELATED"/>
    <property type="match status" value="1"/>
</dbReference>
<evidence type="ECO:0000313" key="5">
    <source>
        <dbReference type="Proteomes" id="UP000295511"/>
    </source>
</evidence>
<dbReference type="RefSeq" id="WP_133205139.1">
    <property type="nucleotide sequence ID" value="NZ_SMRU01000018.1"/>
</dbReference>
<name>A0A4R5KG07_9MICC</name>
<comment type="caution">
    <text evidence="4">The sequence shown here is derived from an EMBL/GenBank/DDBJ whole genome shotgun (WGS) entry which is preliminary data.</text>
</comment>
<reference evidence="4 5" key="1">
    <citation type="submission" date="2019-03" db="EMBL/GenBank/DDBJ databases">
        <title>Whole genome sequence of Arthrobacter sp JH1-1.</title>
        <authorList>
            <person name="Trinh H.N."/>
        </authorList>
    </citation>
    <scope>NUCLEOTIDE SEQUENCE [LARGE SCALE GENOMIC DNA]</scope>
    <source>
        <strain evidence="4 5">JH1-1</strain>
    </source>
</reference>
<comment type="similarity">
    <text evidence="1">Belongs to the FAH family.</text>
</comment>
<dbReference type="InterPro" id="IPR051121">
    <property type="entry name" value="FAH"/>
</dbReference>
<dbReference type="InterPro" id="IPR036663">
    <property type="entry name" value="Fumarylacetoacetase_C_sf"/>
</dbReference>
<dbReference type="FunFam" id="3.90.850.10:FF:000002">
    <property type="entry name" value="2-hydroxyhepta-2,4-diene-1,7-dioate isomerase"/>
    <property type="match status" value="1"/>
</dbReference>
<dbReference type="EMBL" id="SMRU01000018">
    <property type="protein sequence ID" value="TDF93635.1"/>
    <property type="molecule type" value="Genomic_DNA"/>
</dbReference>
<dbReference type="GO" id="GO:0019752">
    <property type="term" value="P:carboxylic acid metabolic process"/>
    <property type="evidence" value="ECO:0007669"/>
    <property type="project" value="UniProtKB-ARBA"/>
</dbReference>
<dbReference type="GO" id="GO:0016787">
    <property type="term" value="F:hydrolase activity"/>
    <property type="evidence" value="ECO:0007669"/>
    <property type="project" value="UniProtKB-KW"/>
</dbReference>
<accession>A0A4R5KG07</accession>
<dbReference type="SUPFAM" id="SSF56529">
    <property type="entry name" value="FAH"/>
    <property type="match status" value="1"/>
</dbReference>
<keyword evidence="2" id="KW-0479">Metal-binding</keyword>
<dbReference type="Pfam" id="PF01557">
    <property type="entry name" value="FAA_hydrolase"/>
    <property type="match status" value="1"/>
</dbReference>
<evidence type="ECO:0000256" key="1">
    <source>
        <dbReference type="ARBA" id="ARBA00010211"/>
    </source>
</evidence>
<feature type="domain" description="Fumarylacetoacetase-like C-terminal" evidence="3">
    <location>
        <begin position="91"/>
        <end position="301"/>
    </location>
</feature>
<proteinExistence type="inferred from homology"/>
<dbReference type="InterPro" id="IPR011234">
    <property type="entry name" value="Fumarylacetoacetase-like_C"/>
</dbReference>
<dbReference type="OrthoDB" id="9805307at2"/>
<evidence type="ECO:0000259" key="3">
    <source>
        <dbReference type="Pfam" id="PF01557"/>
    </source>
</evidence>